<gene>
    <name evidence="1" type="ORF">OB2597_03382</name>
</gene>
<dbReference type="STRING" id="252305.OB2597_03382"/>
<dbReference type="EMBL" id="AAMO01000004">
    <property type="protein sequence ID" value="EAQ03630.1"/>
    <property type="molecule type" value="Genomic_DNA"/>
</dbReference>
<name>A3TXS0_PSEBH</name>
<dbReference type="Proteomes" id="UP000004318">
    <property type="component" value="Unassembled WGS sequence"/>
</dbReference>
<keyword evidence="2" id="KW-1185">Reference proteome</keyword>
<proteinExistence type="predicted"/>
<dbReference type="SUPFAM" id="SSF54909">
    <property type="entry name" value="Dimeric alpha+beta barrel"/>
    <property type="match status" value="1"/>
</dbReference>
<dbReference type="OrthoDB" id="8909581at2"/>
<protein>
    <recommendedName>
        <fullName evidence="3">DUF1330 domain-containing protein</fullName>
    </recommendedName>
</protein>
<evidence type="ECO:0000313" key="2">
    <source>
        <dbReference type="Proteomes" id="UP000004318"/>
    </source>
</evidence>
<dbReference type="InterPro" id="IPR011008">
    <property type="entry name" value="Dimeric_a/b-barrel"/>
</dbReference>
<reference evidence="1 2" key="1">
    <citation type="journal article" date="2010" name="J. Bacteriol.">
        <title>Genome sequences of Oceanicola granulosus HTCC2516(T) and Oceanicola batsensis HTCC2597(TDelta).</title>
        <authorList>
            <person name="Thrash J.C."/>
            <person name="Cho J.C."/>
            <person name="Vergin K.L."/>
            <person name="Giovannoni S.J."/>
        </authorList>
    </citation>
    <scope>NUCLEOTIDE SEQUENCE [LARGE SCALE GENOMIC DNA]</scope>
    <source>
        <strain evidence="2">ATCC BAA-863 / DSM 15984 / KCTC 12145 / HTCC2597</strain>
    </source>
</reference>
<evidence type="ECO:0000313" key="1">
    <source>
        <dbReference type="EMBL" id="EAQ03630.1"/>
    </source>
</evidence>
<dbReference type="Gene3D" id="3.30.70.100">
    <property type="match status" value="1"/>
</dbReference>
<accession>A3TXS0</accession>
<dbReference type="HOGENOM" id="CLU_131535_2_0_5"/>
<comment type="caution">
    <text evidence="1">The sequence shown here is derived from an EMBL/GenBank/DDBJ whole genome shotgun (WGS) entry which is preliminary data.</text>
</comment>
<organism evidence="1 2">
    <name type="scientific">Pseudooceanicola batsensis (strain ATCC BAA-863 / DSM 15984 / KCTC 12145 / HTCC2597)</name>
    <name type="common">Oceanicola batsensis</name>
    <dbReference type="NCBI Taxonomy" id="252305"/>
    <lineage>
        <taxon>Bacteria</taxon>
        <taxon>Pseudomonadati</taxon>
        <taxon>Pseudomonadota</taxon>
        <taxon>Alphaproteobacteria</taxon>
        <taxon>Rhodobacterales</taxon>
        <taxon>Paracoccaceae</taxon>
        <taxon>Pseudooceanicola</taxon>
    </lineage>
</organism>
<evidence type="ECO:0008006" key="3">
    <source>
        <dbReference type="Google" id="ProtNLM"/>
    </source>
</evidence>
<dbReference type="eggNOG" id="COG5470">
    <property type="taxonomic scope" value="Bacteria"/>
</dbReference>
<dbReference type="RefSeq" id="WP_009804929.1">
    <property type="nucleotide sequence ID" value="NZ_CH724131.1"/>
</dbReference>
<sequence>MSQDIIERLVETHGEDGAVPSRGDWATILDMPGNEPIFILNLLAFEPQTGQASFGQYLHGVAPAIAAAGGEQVFFGPAGLSYGTGGDTRWDAAMLMKYPSPQALANMWLDPDFIEAHQSRGDGLAKSLVLVIPAEQARI</sequence>
<dbReference type="AlphaFoldDB" id="A3TXS0"/>